<dbReference type="PANTHER" id="PTHR22931:SF9">
    <property type="entry name" value="PYRUVATE, PHOSPHATE DIKINASE 1, CHLOROPLASTIC"/>
    <property type="match status" value="1"/>
</dbReference>
<dbReference type="SUPFAM" id="SSF56059">
    <property type="entry name" value="Glutathione synthetase ATP-binding domain-like"/>
    <property type="match status" value="1"/>
</dbReference>
<evidence type="ECO:0000313" key="2">
    <source>
        <dbReference type="Proteomes" id="UP000288322"/>
    </source>
</evidence>
<dbReference type="PANTHER" id="PTHR22931">
    <property type="entry name" value="PHOSPHOENOLPYRUVATE DIKINASE-RELATED"/>
    <property type="match status" value="1"/>
</dbReference>
<accession>A0A432GYC6</accession>
<protein>
    <recommendedName>
        <fullName evidence="3">Pyruvate, phosphate dikinase</fullName>
    </recommendedName>
</protein>
<comment type="caution">
    <text evidence="1">The sequence shown here is derived from an EMBL/GenBank/DDBJ whole genome shotgun (WGS) entry which is preliminary data.</text>
</comment>
<dbReference type="EMBL" id="QNZH01000225">
    <property type="protein sequence ID" value="RTZ88496.1"/>
    <property type="molecule type" value="Genomic_DNA"/>
</dbReference>
<dbReference type="Gene3D" id="3.30.1490.20">
    <property type="entry name" value="ATP-grasp fold, A domain"/>
    <property type="match status" value="1"/>
</dbReference>
<dbReference type="InterPro" id="IPR013815">
    <property type="entry name" value="ATP_grasp_subdomain_1"/>
</dbReference>
<evidence type="ECO:0008006" key="3">
    <source>
        <dbReference type="Google" id="ProtNLM"/>
    </source>
</evidence>
<evidence type="ECO:0000313" key="1">
    <source>
        <dbReference type="EMBL" id="RTZ88496.1"/>
    </source>
</evidence>
<dbReference type="Proteomes" id="UP000288322">
    <property type="component" value="Unassembled WGS sequence"/>
</dbReference>
<dbReference type="GO" id="GO:0005524">
    <property type="term" value="F:ATP binding"/>
    <property type="evidence" value="ECO:0007669"/>
    <property type="project" value="InterPro"/>
</dbReference>
<sequence>MQKSVWLFTEGKAKDNALLGNKGANLHEMTALDLPVPFGFIFTTRTCIEYNRLGEKLPDGIITQVMQVITEIEIHQGKKFGVPQNPLLVSVCSGAAVSMPGMMDTILNLGLNDKIY</sequence>
<proteinExistence type="predicted"/>
<gene>
    <name evidence="1" type="ORF">DSY93_08300</name>
</gene>
<dbReference type="AlphaFoldDB" id="A0A432GYC6"/>
<reference evidence="1 2" key="1">
    <citation type="submission" date="2018-06" db="EMBL/GenBank/DDBJ databases">
        <title>Combined omics and stable isotope probing to characterize newly discovered Mariana Back-Arc vent microbial communities.</title>
        <authorList>
            <person name="Trembath-Reichert E."/>
            <person name="Huber J.A."/>
        </authorList>
    </citation>
    <scope>NUCLEOTIDE SEQUENCE [LARGE SCALE GENOMIC DNA]</scope>
    <source>
        <strain evidence="1">MAG 151</strain>
    </source>
</reference>
<name>A0A432GYC6_9DELT</name>
<dbReference type="GO" id="GO:0050242">
    <property type="term" value="F:pyruvate, phosphate dikinase activity"/>
    <property type="evidence" value="ECO:0007669"/>
    <property type="project" value="InterPro"/>
</dbReference>
<dbReference type="InterPro" id="IPR010121">
    <property type="entry name" value="Pyruvate_phosphate_dikinase"/>
</dbReference>
<organism evidence="1 2">
    <name type="scientific">SAR324 cluster bacterium</name>
    <dbReference type="NCBI Taxonomy" id="2024889"/>
    <lineage>
        <taxon>Bacteria</taxon>
        <taxon>Deltaproteobacteria</taxon>
        <taxon>SAR324 cluster</taxon>
    </lineage>
</organism>